<reference evidence="1" key="1">
    <citation type="submission" date="2020-05" db="EMBL/GenBank/DDBJ databases">
        <authorList>
            <person name="Chiriac C."/>
            <person name="Salcher M."/>
            <person name="Ghai R."/>
            <person name="Kavagutti S V."/>
        </authorList>
    </citation>
    <scope>NUCLEOTIDE SEQUENCE</scope>
</reference>
<organism evidence="1">
    <name type="scientific">freshwater metagenome</name>
    <dbReference type="NCBI Taxonomy" id="449393"/>
    <lineage>
        <taxon>unclassified sequences</taxon>
        <taxon>metagenomes</taxon>
        <taxon>ecological metagenomes</taxon>
    </lineage>
</organism>
<dbReference type="AlphaFoldDB" id="A0A6J7JJU1"/>
<name>A0A6J7JJU1_9ZZZZ</name>
<accession>A0A6J7JJU1</accession>
<gene>
    <name evidence="1" type="ORF">UFOPK3733_01392</name>
</gene>
<protein>
    <submittedName>
        <fullName evidence="1">Unannotated protein</fullName>
    </submittedName>
</protein>
<evidence type="ECO:0000313" key="1">
    <source>
        <dbReference type="EMBL" id="CAB4942784.1"/>
    </source>
</evidence>
<proteinExistence type="predicted"/>
<sequence length="119" mass="12625">MAPVFERVRYMHGRIGTSGCIQVDIGDGHSGGQPHVDHFRAMWIRACAGFIAGAANDAVPPPNLELGFAPELLPNEFGYAIKAPNAEGVLDELGDRWQQALVLTEIAQGCFDAAGPGIP</sequence>
<dbReference type="EMBL" id="CAFBNC010000074">
    <property type="protein sequence ID" value="CAB4942784.1"/>
    <property type="molecule type" value="Genomic_DNA"/>
</dbReference>